<accession>A0A918WTX0</accession>
<comment type="caution">
    <text evidence="5">The sequence shown here is derived from an EMBL/GenBank/DDBJ whole genome shotgun (WGS) entry which is preliminary data.</text>
</comment>
<feature type="domain" description="Cell envelope-related transcriptional attenuator" evidence="4">
    <location>
        <begin position="94"/>
        <end position="248"/>
    </location>
</feature>
<organism evidence="5 6">
    <name type="scientific">Streptomyces finlayi</name>
    <dbReference type="NCBI Taxonomy" id="67296"/>
    <lineage>
        <taxon>Bacteria</taxon>
        <taxon>Bacillati</taxon>
        <taxon>Actinomycetota</taxon>
        <taxon>Actinomycetes</taxon>
        <taxon>Kitasatosporales</taxon>
        <taxon>Streptomycetaceae</taxon>
        <taxon>Streptomyces</taxon>
    </lineage>
</organism>
<evidence type="ECO:0000256" key="2">
    <source>
        <dbReference type="SAM" id="MobiDB-lite"/>
    </source>
</evidence>
<dbReference type="EMBL" id="BMVC01000002">
    <property type="protein sequence ID" value="GHC82806.1"/>
    <property type="molecule type" value="Genomic_DNA"/>
</dbReference>
<evidence type="ECO:0000256" key="3">
    <source>
        <dbReference type="SAM" id="Phobius"/>
    </source>
</evidence>
<keyword evidence="3" id="KW-1133">Transmembrane helix</keyword>
<name>A0A918WTX0_9ACTN</name>
<feature type="region of interest" description="Disordered" evidence="2">
    <location>
        <begin position="339"/>
        <end position="363"/>
    </location>
</feature>
<dbReference type="InterPro" id="IPR050922">
    <property type="entry name" value="LytR/CpsA/Psr_CW_biosynth"/>
</dbReference>
<comment type="similarity">
    <text evidence="1">Belongs to the LytR/CpsA/Psr (LCP) family.</text>
</comment>
<evidence type="ECO:0000313" key="6">
    <source>
        <dbReference type="Proteomes" id="UP000638353"/>
    </source>
</evidence>
<dbReference type="Gene3D" id="3.40.630.190">
    <property type="entry name" value="LCP protein"/>
    <property type="match status" value="1"/>
</dbReference>
<dbReference type="AlphaFoldDB" id="A0A918WTX0"/>
<keyword evidence="3" id="KW-0472">Membrane</keyword>
<dbReference type="InterPro" id="IPR004474">
    <property type="entry name" value="LytR_CpsA_psr"/>
</dbReference>
<reference evidence="5" key="2">
    <citation type="submission" date="2020-09" db="EMBL/GenBank/DDBJ databases">
        <authorList>
            <person name="Sun Q."/>
            <person name="Ohkuma M."/>
        </authorList>
    </citation>
    <scope>NUCLEOTIDE SEQUENCE</scope>
    <source>
        <strain evidence="5">JCM 4637</strain>
    </source>
</reference>
<evidence type="ECO:0000313" key="5">
    <source>
        <dbReference type="EMBL" id="GHC82806.1"/>
    </source>
</evidence>
<dbReference type="Pfam" id="PF03816">
    <property type="entry name" value="LytR_cpsA_psr"/>
    <property type="match status" value="1"/>
</dbReference>
<evidence type="ECO:0000256" key="1">
    <source>
        <dbReference type="ARBA" id="ARBA00006068"/>
    </source>
</evidence>
<dbReference type="Proteomes" id="UP000638353">
    <property type="component" value="Unassembled WGS sequence"/>
</dbReference>
<protein>
    <submittedName>
        <fullName evidence="5">Transcriptional regulator</fullName>
    </submittedName>
</protein>
<reference evidence="5" key="1">
    <citation type="journal article" date="2014" name="Int. J. Syst. Evol. Microbiol.">
        <title>Complete genome sequence of Corynebacterium casei LMG S-19264T (=DSM 44701T), isolated from a smear-ripened cheese.</title>
        <authorList>
            <consortium name="US DOE Joint Genome Institute (JGI-PGF)"/>
            <person name="Walter F."/>
            <person name="Albersmeier A."/>
            <person name="Kalinowski J."/>
            <person name="Ruckert C."/>
        </authorList>
    </citation>
    <scope>NUCLEOTIDE SEQUENCE</scope>
    <source>
        <strain evidence="5">JCM 4637</strain>
    </source>
</reference>
<evidence type="ECO:0000259" key="4">
    <source>
        <dbReference type="Pfam" id="PF03816"/>
    </source>
</evidence>
<dbReference type="PANTHER" id="PTHR33392">
    <property type="entry name" value="POLYISOPRENYL-TEICHOIC ACID--PEPTIDOGLYCAN TEICHOIC ACID TRANSFERASE TAGU"/>
    <property type="match status" value="1"/>
</dbReference>
<gene>
    <name evidence="5" type="ORF">GCM10010334_11350</name>
</gene>
<sequence length="363" mass="40081">MGVASMSRLHRVRARLKARSTWKYACAGLALLVGLTGVAGWLAYRKIDGNIRTDEATAAALAEHGADRPARHPGTAQNILLLGSDWRKEQGSERSDTVMLLHLAADRKRAEVLSVPRDLRVDMPSCLKEDGSYSLAQNAQFNWAFQFGGAACTIRTLEKLTGIRIDHHLIVDFKGFTKIVNAVGGVEVDLKKPEHDPNVGLDLSAGKHLLKGETALSYVRARQYVGDGSDLNRINRQQDFVNRLVGKIRGDGTLTNPARLYPVLDAATSALTADSGLDSLSELYEVADSLRELPPGALTFTTLPHHQAPDHWYRLDLEQPEARRVFEAVKKDKPVLAALKKAQKEPSEENPEPEFEPVHDEYE</sequence>
<dbReference type="NCBIfam" id="TIGR00350">
    <property type="entry name" value="lytR_cpsA_psr"/>
    <property type="match status" value="1"/>
</dbReference>
<dbReference type="PANTHER" id="PTHR33392:SF6">
    <property type="entry name" value="POLYISOPRENYL-TEICHOIC ACID--PEPTIDOGLYCAN TEICHOIC ACID TRANSFERASE TAGU"/>
    <property type="match status" value="1"/>
</dbReference>
<keyword evidence="3" id="KW-0812">Transmembrane</keyword>
<proteinExistence type="inferred from homology"/>
<feature type="transmembrane region" description="Helical" evidence="3">
    <location>
        <begin position="21"/>
        <end position="44"/>
    </location>
</feature>